<keyword evidence="2" id="KW-0732">Signal</keyword>
<dbReference type="InterPro" id="IPR006026">
    <property type="entry name" value="Peptidase_Metallo"/>
</dbReference>
<feature type="chain" id="PRO_5041775082" description="Metalloendopeptidase" evidence="2">
    <location>
        <begin position="20"/>
        <end position="288"/>
    </location>
</feature>
<evidence type="ECO:0000256" key="1">
    <source>
        <dbReference type="PROSITE-ProRule" id="PRU01211"/>
    </source>
</evidence>
<proteinExistence type="predicted"/>
<dbReference type="GO" id="GO:0004222">
    <property type="term" value="F:metalloendopeptidase activity"/>
    <property type="evidence" value="ECO:0007669"/>
    <property type="project" value="UniProtKB-UniRule"/>
</dbReference>
<keyword evidence="1 2" id="KW-0479">Metal-binding</keyword>
<dbReference type="PROSITE" id="PS51864">
    <property type="entry name" value="ASTACIN"/>
    <property type="match status" value="1"/>
</dbReference>
<dbReference type="EC" id="3.4.24.-" evidence="2"/>
<keyword evidence="1" id="KW-1015">Disulfide bond</keyword>
<dbReference type="SMART" id="SM00235">
    <property type="entry name" value="ZnMc"/>
    <property type="match status" value="1"/>
</dbReference>
<accession>A0AAD5PVK2</accession>
<evidence type="ECO:0000256" key="2">
    <source>
        <dbReference type="RuleBase" id="RU361183"/>
    </source>
</evidence>
<keyword evidence="1 2" id="KW-0482">Metalloprotease</keyword>
<organism evidence="4 5">
    <name type="scientific">Daphnia sinensis</name>
    <dbReference type="NCBI Taxonomy" id="1820382"/>
    <lineage>
        <taxon>Eukaryota</taxon>
        <taxon>Metazoa</taxon>
        <taxon>Ecdysozoa</taxon>
        <taxon>Arthropoda</taxon>
        <taxon>Crustacea</taxon>
        <taxon>Branchiopoda</taxon>
        <taxon>Diplostraca</taxon>
        <taxon>Cladocera</taxon>
        <taxon>Anomopoda</taxon>
        <taxon>Daphniidae</taxon>
        <taxon>Daphnia</taxon>
        <taxon>Daphnia similis group</taxon>
    </lineage>
</organism>
<comment type="cofactor">
    <cofactor evidence="1 2">
        <name>Zn(2+)</name>
        <dbReference type="ChEBI" id="CHEBI:29105"/>
    </cofactor>
    <text evidence="1 2">Binds 1 zinc ion per subunit.</text>
</comment>
<dbReference type="PANTHER" id="PTHR10127">
    <property type="entry name" value="DISCOIDIN, CUB, EGF, LAMININ , AND ZINC METALLOPROTEASE DOMAIN CONTAINING"/>
    <property type="match status" value="1"/>
</dbReference>
<dbReference type="Gene3D" id="3.40.390.10">
    <property type="entry name" value="Collagenase (Catalytic Domain)"/>
    <property type="match status" value="1"/>
</dbReference>
<feature type="domain" description="Peptidase M12A" evidence="3">
    <location>
        <begin position="83"/>
        <end position="281"/>
    </location>
</feature>
<dbReference type="AlphaFoldDB" id="A0AAD5PVK2"/>
<dbReference type="GO" id="GO:0006508">
    <property type="term" value="P:proteolysis"/>
    <property type="evidence" value="ECO:0007669"/>
    <property type="project" value="UniProtKB-KW"/>
</dbReference>
<dbReference type="Proteomes" id="UP000820818">
    <property type="component" value="Linkage Group LG5"/>
</dbReference>
<dbReference type="PRINTS" id="PR00480">
    <property type="entry name" value="ASTACIN"/>
</dbReference>
<keyword evidence="1 2" id="KW-0862">Zinc</keyword>
<evidence type="ECO:0000313" key="4">
    <source>
        <dbReference type="EMBL" id="KAI9558059.1"/>
    </source>
</evidence>
<gene>
    <name evidence="4" type="ORF">GHT06_014812</name>
</gene>
<feature type="signal peptide" evidence="2">
    <location>
        <begin position="1"/>
        <end position="19"/>
    </location>
</feature>
<dbReference type="Pfam" id="PF01400">
    <property type="entry name" value="Astacin"/>
    <property type="match status" value="1"/>
</dbReference>
<feature type="binding site" evidence="1">
    <location>
        <position position="188"/>
    </location>
    <ligand>
        <name>Zn(2+)</name>
        <dbReference type="ChEBI" id="CHEBI:29105"/>
        <note>catalytic</note>
    </ligand>
</feature>
<reference evidence="4 5" key="1">
    <citation type="submission" date="2022-05" db="EMBL/GenBank/DDBJ databases">
        <title>A multi-omics perspective on studying reproductive biology in Daphnia sinensis.</title>
        <authorList>
            <person name="Jia J."/>
        </authorList>
    </citation>
    <scope>NUCLEOTIDE SEQUENCE [LARGE SCALE GENOMIC DNA]</scope>
    <source>
        <strain evidence="4 5">WSL</strain>
    </source>
</reference>
<dbReference type="InterPro" id="IPR034035">
    <property type="entry name" value="Astacin-like_dom"/>
</dbReference>
<feature type="disulfide bond" evidence="1">
    <location>
        <begin position="125"/>
        <end position="280"/>
    </location>
</feature>
<feature type="binding site" evidence="1">
    <location>
        <position position="178"/>
    </location>
    <ligand>
        <name>Zn(2+)</name>
        <dbReference type="ChEBI" id="CHEBI:29105"/>
        <note>catalytic</note>
    </ligand>
</feature>
<feature type="active site" evidence="1">
    <location>
        <position position="179"/>
    </location>
</feature>
<dbReference type="GO" id="GO:0008270">
    <property type="term" value="F:zinc ion binding"/>
    <property type="evidence" value="ECO:0007669"/>
    <property type="project" value="UniProtKB-UniRule"/>
</dbReference>
<dbReference type="EMBL" id="WJBH02000005">
    <property type="protein sequence ID" value="KAI9558059.1"/>
    <property type="molecule type" value="Genomic_DNA"/>
</dbReference>
<evidence type="ECO:0000259" key="3">
    <source>
        <dbReference type="PROSITE" id="PS51864"/>
    </source>
</evidence>
<comment type="caution">
    <text evidence="4">The sequence shown here is derived from an EMBL/GenBank/DDBJ whole genome shotgun (WGS) entry which is preliminary data.</text>
</comment>
<dbReference type="FunFam" id="3.40.390.10:FF:000066">
    <property type="entry name" value="Metalloendopeptidase"/>
    <property type="match status" value="1"/>
</dbReference>
<dbReference type="CDD" id="cd04280">
    <property type="entry name" value="ZnMc_astacin_like"/>
    <property type="match status" value="1"/>
</dbReference>
<keyword evidence="1 2" id="KW-0378">Hydrolase</keyword>
<protein>
    <recommendedName>
        <fullName evidence="2">Metalloendopeptidase</fullName>
        <ecNumber evidence="2">3.4.24.-</ecNumber>
    </recommendedName>
</protein>
<keyword evidence="5" id="KW-1185">Reference proteome</keyword>
<dbReference type="InterPro" id="IPR024079">
    <property type="entry name" value="MetalloPept_cat_dom_sf"/>
</dbReference>
<dbReference type="PANTHER" id="PTHR10127:SF883">
    <property type="entry name" value="ZINC METALLOPROTEINASE NAS-8"/>
    <property type="match status" value="1"/>
</dbReference>
<dbReference type="InterPro" id="IPR001506">
    <property type="entry name" value="Peptidase_M12A"/>
</dbReference>
<feature type="binding site" evidence="1">
    <location>
        <position position="182"/>
    </location>
    <ligand>
        <name>Zn(2+)</name>
        <dbReference type="ChEBI" id="CHEBI:29105"/>
        <note>catalytic</note>
    </ligand>
</feature>
<sequence>MTFMFVMMLVASVMSSITATPVLTRSGDNWLEGFVAGDPLTEEELQSDFSSLAREMDDDRFIPWEKQHPELLEGDIMISGSKNAILNQNALWPNKVIPYVIANTFTAEQRQIIAFAMSTYHNKTCIRFVPRSTETNYISIFKSGQGCWSYVGMINNGAQGVSLDDGCVVSWAPGVVMHELMHTAGFWHEHMRPDRDTYVSINLNNVLEQYRGNFNKLSTTQVTTLGLSYDYGSVMHYPKGAFAIDPSIPVITALIGTPVIGQRTGFSTLDIQKLNKLYSCSTSGCQSG</sequence>
<dbReference type="SUPFAM" id="SSF55486">
    <property type="entry name" value="Metalloproteases ('zincins'), catalytic domain"/>
    <property type="match status" value="1"/>
</dbReference>
<comment type="caution">
    <text evidence="1">Lacks conserved residue(s) required for the propagation of feature annotation.</text>
</comment>
<evidence type="ECO:0000313" key="5">
    <source>
        <dbReference type="Proteomes" id="UP000820818"/>
    </source>
</evidence>
<keyword evidence="1 2" id="KW-0645">Protease</keyword>
<name>A0AAD5PVK2_9CRUS</name>